<gene>
    <name evidence="10" type="ORF">GCM10008025_15880</name>
</gene>
<accession>A0A916W6S2</accession>
<evidence type="ECO:0000256" key="6">
    <source>
        <dbReference type="ARBA" id="ARBA00022840"/>
    </source>
</evidence>
<evidence type="ECO:0000256" key="8">
    <source>
        <dbReference type="ARBA" id="ARBA00051245"/>
    </source>
</evidence>
<dbReference type="GO" id="GO:0042802">
    <property type="term" value="F:identical protein binding"/>
    <property type="evidence" value="ECO:0007669"/>
    <property type="project" value="UniProtKB-ARBA"/>
</dbReference>
<evidence type="ECO:0000259" key="9">
    <source>
        <dbReference type="Pfam" id="PF13614"/>
    </source>
</evidence>
<keyword evidence="3" id="KW-0808">Transferase</keyword>
<sequence>MKRNKKTTERINLITVERKNKQIAEQFRSIRSNIYFAMPKSKTKTIVVTSPHSRDGKTMTAANLAIAFCQEGKKVLLVDTDLRRPSIQNVFRVPNHYGLSNYLVDQIKLNDSITSTFITNLDIVTSGIIPPNPAELLGSAQMSHFITTVINMYDVVIFDTPPILVVTDANLIANQCSATLLVVRAKKNEVEDVQKAKEQLQFAGANVIGAILNGKKQSKDYSGYY</sequence>
<dbReference type="Proteomes" id="UP000613512">
    <property type="component" value="Unassembled WGS sequence"/>
</dbReference>
<evidence type="ECO:0000256" key="1">
    <source>
        <dbReference type="ARBA" id="ARBA00007316"/>
    </source>
</evidence>
<dbReference type="GO" id="GO:0005886">
    <property type="term" value="C:plasma membrane"/>
    <property type="evidence" value="ECO:0007669"/>
    <property type="project" value="TreeGrafter"/>
</dbReference>
<dbReference type="FunFam" id="3.40.50.300:FF:000527">
    <property type="entry name" value="Tyrosine-protein kinase etk"/>
    <property type="match status" value="1"/>
</dbReference>
<dbReference type="CDD" id="cd05387">
    <property type="entry name" value="BY-kinase"/>
    <property type="match status" value="1"/>
</dbReference>
<dbReference type="InterPro" id="IPR027417">
    <property type="entry name" value="P-loop_NTPase"/>
</dbReference>
<dbReference type="Pfam" id="PF13614">
    <property type="entry name" value="AAA_31"/>
    <property type="match status" value="1"/>
</dbReference>
<evidence type="ECO:0000256" key="3">
    <source>
        <dbReference type="ARBA" id="ARBA00022679"/>
    </source>
</evidence>
<feature type="domain" description="AAA" evidence="9">
    <location>
        <begin position="44"/>
        <end position="173"/>
    </location>
</feature>
<comment type="catalytic activity">
    <reaction evidence="8">
        <text>L-tyrosyl-[protein] + ATP = O-phospho-L-tyrosyl-[protein] + ADP + H(+)</text>
        <dbReference type="Rhea" id="RHEA:10596"/>
        <dbReference type="Rhea" id="RHEA-COMP:10136"/>
        <dbReference type="Rhea" id="RHEA-COMP:20101"/>
        <dbReference type="ChEBI" id="CHEBI:15378"/>
        <dbReference type="ChEBI" id="CHEBI:30616"/>
        <dbReference type="ChEBI" id="CHEBI:46858"/>
        <dbReference type="ChEBI" id="CHEBI:61978"/>
        <dbReference type="ChEBI" id="CHEBI:456216"/>
        <dbReference type="EC" id="2.7.10.2"/>
    </reaction>
</comment>
<name>A0A916W6S2_9BACI</name>
<dbReference type="Gene3D" id="3.40.50.300">
    <property type="entry name" value="P-loop containing nucleotide triphosphate hydrolases"/>
    <property type="match status" value="1"/>
</dbReference>
<dbReference type="InterPro" id="IPR025669">
    <property type="entry name" value="AAA_dom"/>
</dbReference>
<evidence type="ECO:0000256" key="4">
    <source>
        <dbReference type="ARBA" id="ARBA00022741"/>
    </source>
</evidence>
<reference evidence="10" key="1">
    <citation type="journal article" date="2014" name="Int. J. Syst. Evol. Microbiol.">
        <title>Complete genome sequence of Corynebacterium casei LMG S-19264T (=DSM 44701T), isolated from a smear-ripened cheese.</title>
        <authorList>
            <consortium name="US DOE Joint Genome Institute (JGI-PGF)"/>
            <person name="Walter F."/>
            <person name="Albersmeier A."/>
            <person name="Kalinowski J."/>
            <person name="Ruckert C."/>
        </authorList>
    </citation>
    <scope>NUCLEOTIDE SEQUENCE</scope>
    <source>
        <strain evidence="10">CGMCC 1.12408</strain>
    </source>
</reference>
<dbReference type="InterPro" id="IPR005702">
    <property type="entry name" value="Wzc-like_C"/>
</dbReference>
<protein>
    <recommendedName>
        <fullName evidence="2">non-specific protein-tyrosine kinase</fullName>
        <ecNumber evidence="2">2.7.10.2</ecNumber>
    </recommendedName>
</protein>
<proteinExistence type="inferred from homology"/>
<keyword evidence="5 10" id="KW-0418">Kinase</keyword>
<dbReference type="AlphaFoldDB" id="A0A916W6S2"/>
<evidence type="ECO:0000256" key="7">
    <source>
        <dbReference type="ARBA" id="ARBA00023137"/>
    </source>
</evidence>
<dbReference type="EMBL" id="BMEY01000006">
    <property type="protein sequence ID" value="GGA72919.1"/>
    <property type="molecule type" value="Genomic_DNA"/>
</dbReference>
<dbReference type="EC" id="2.7.10.2" evidence="2"/>
<keyword evidence="11" id="KW-1185">Reference proteome</keyword>
<dbReference type="PANTHER" id="PTHR32309">
    <property type="entry name" value="TYROSINE-PROTEIN KINASE"/>
    <property type="match status" value="1"/>
</dbReference>
<keyword evidence="7" id="KW-0829">Tyrosine-protein kinase</keyword>
<dbReference type="PANTHER" id="PTHR32309:SF13">
    <property type="entry name" value="FERRIC ENTEROBACTIN TRANSPORT PROTEIN FEPE"/>
    <property type="match status" value="1"/>
</dbReference>
<keyword evidence="4" id="KW-0547">Nucleotide-binding</keyword>
<evidence type="ECO:0000313" key="10">
    <source>
        <dbReference type="EMBL" id="GGA72919.1"/>
    </source>
</evidence>
<dbReference type="NCBIfam" id="TIGR01007">
    <property type="entry name" value="eps_fam"/>
    <property type="match status" value="1"/>
</dbReference>
<dbReference type="GO" id="GO:0005524">
    <property type="term" value="F:ATP binding"/>
    <property type="evidence" value="ECO:0007669"/>
    <property type="project" value="UniProtKB-KW"/>
</dbReference>
<dbReference type="SUPFAM" id="SSF52540">
    <property type="entry name" value="P-loop containing nucleoside triphosphate hydrolases"/>
    <property type="match status" value="1"/>
</dbReference>
<organism evidence="10 11">
    <name type="scientific">Ornithinibacillus halotolerans</name>
    <dbReference type="NCBI Taxonomy" id="1274357"/>
    <lineage>
        <taxon>Bacteria</taxon>
        <taxon>Bacillati</taxon>
        <taxon>Bacillota</taxon>
        <taxon>Bacilli</taxon>
        <taxon>Bacillales</taxon>
        <taxon>Bacillaceae</taxon>
        <taxon>Ornithinibacillus</taxon>
    </lineage>
</organism>
<keyword evidence="6" id="KW-0067">ATP-binding</keyword>
<comment type="similarity">
    <text evidence="1">Belongs to the CpsD/CapB family.</text>
</comment>
<dbReference type="InterPro" id="IPR050445">
    <property type="entry name" value="Bact_polysacc_biosynth/exp"/>
</dbReference>
<comment type="caution">
    <text evidence="10">The sequence shown here is derived from an EMBL/GenBank/DDBJ whole genome shotgun (WGS) entry which is preliminary data.</text>
</comment>
<dbReference type="RefSeq" id="WP_188384132.1">
    <property type="nucleotide sequence ID" value="NZ_BMEY01000006.1"/>
</dbReference>
<reference evidence="10" key="2">
    <citation type="submission" date="2020-09" db="EMBL/GenBank/DDBJ databases">
        <authorList>
            <person name="Sun Q."/>
            <person name="Zhou Y."/>
        </authorList>
    </citation>
    <scope>NUCLEOTIDE SEQUENCE</scope>
    <source>
        <strain evidence="10">CGMCC 1.12408</strain>
    </source>
</reference>
<evidence type="ECO:0000256" key="5">
    <source>
        <dbReference type="ARBA" id="ARBA00022777"/>
    </source>
</evidence>
<dbReference type="GO" id="GO:0004715">
    <property type="term" value="F:non-membrane spanning protein tyrosine kinase activity"/>
    <property type="evidence" value="ECO:0007669"/>
    <property type="project" value="UniProtKB-EC"/>
</dbReference>
<evidence type="ECO:0000313" key="11">
    <source>
        <dbReference type="Proteomes" id="UP000613512"/>
    </source>
</evidence>
<evidence type="ECO:0000256" key="2">
    <source>
        <dbReference type="ARBA" id="ARBA00011903"/>
    </source>
</evidence>